<feature type="transmembrane region" description="Helical" evidence="2">
    <location>
        <begin position="99"/>
        <end position="124"/>
    </location>
</feature>
<evidence type="ECO:0000256" key="2">
    <source>
        <dbReference type="SAM" id="Phobius"/>
    </source>
</evidence>
<keyword evidence="2" id="KW-1133">Transmembrane helix</keyword>
<keyword evidence="4" id="KW-1185">Reference proteome</keyword>
<feature type="region of interest" description="Disordered" evidence="1">
    <location>
        <begin position="1"/>
        <end position="89"/>
    </location>
</feature>
<dbReference type="RefSeq" id="WP_249751263.1">
    <property type="nucleotide sequence ID" value="NZ_CP097298.1"/>
</dbReference>
<feature type="compositionally biased region" description="Basic and acidic residues" evidence="1">
    <location>
        <begin position="33"/>
        <end position="43"/>
    </location>
</feature>
<evidence type="ECO:0000313" key="4">
    <source>
        <dbReference type="Proteomes" id="UP001055429"/>
    </source>
</evidence>
<dbReference type="Proteomes" id="UP001055429">
    <property type="component" value="Chromosome"/>
</dbReference>
<evidence type="ECO:0000256" key="1">
    <source>
        <dbReference type="SAM" id="MobiDB-lite"/>
    </source>
</evidence>
<name>A0ABY4SPA2_9CAUL</name>
<accession>A0ABY4SPA2</accession>
<evidence type="ECO:0008006" key="5">
    <source>
        <dbReference type="Google" id="ProtNLM"/>
    </source>
</evidence>
<feature type="compositionally biased region" description="Basic and acidic residues" evidence="1">
    <location>
        <begin position="11"/>
        <end position="21"/>
    </location>
</feature>
<sequence>MAEPVDPKAPSGDDAHDHDDAVGFASAASLSGRRVEPAERDLFEEPEPSYDPFRASEPTPLRQMRPGDAAARAVRERRESIRTDATPEPTPIDAPSTLYAVYVLILLAVPTLGVAAAVALLAVWKRRAPQGEVAASHYVFQQRTVWAAAIGAVAGAVLIIVNVGVFILFAAAVWTLARGAYGVMKLRAGRRIPHPNAWLF</sequence>
<proteinExistence type="predicted"/>
<feature type="transmembrane region" description="Helical" evidence="2">
    <location>
        <begin position="145"/>
        <end position="177"/>
    </location>
</feature>
<dbReference type="EMBL" id="CP097649">
    <property type="protein sequence ID" value="URI15945.1"/>
    <property type="molecule type" value="Genomic_DNA"/>
</dbReference>
<reference evidence="3" key="1">
    <citation type="submission" date="2022-05" db="EMBL/GenBank/DDBJ databases">
        <title>Brevundimonas albigilva TT17 genome sequence.</title>
        <authorList>
            <person name="Lee K."/>
            <person name="Son H."/>
        </authorList>
    </citation>
    <scope>NUCLEOTIDE SEQUENCE</scope>
    <source>
        <strain evidence="3">TT17</strain>
    </source>
</reference>
<keyword evidence="2" id="KW-0812">Transmembrane</keyword>
<evidence type="ECO:0000313" key="3">
    <source>
        <dbReference type="EMBL" id="URI15945.1"/>
    </source>
</evidence>
<feature type="compositionally biased region" description="Basic and acidic residues" evidence="1">
    <location>
        <begin position="73"/>
        <end position="82"/>
    </location>
</feature>
<organism evidence="3 4">
    <name type="scientific">Brevundimonas albigilva</name>
    <dbReference type="NCBI Taxonomy" id="1312364"/>
    <lineage>
        <taxon>Bacteria</taxon>
        <taxon>Pseudomonadati</taxon>
        <taxon>Pseudomonadota</taxon>
        <taxon>Alphaproteobacteria</taxon>
        <taxon>Caulobacterales</taxon>
        <taxon>Caulobacteraceae</taxon>
        <taxon>Brevundimonas</taxon>
    </lineage>
</organism>
<gene>
    <name evidence="3" type="ORF">M8231_02845</name>
</gene>
<keyword evidence="2" id="KW-0472">Membrane</keyword>
<protein>
    <recommendedName>
        <fullName evidence="5">Transmembrane protein</fullName>
    </recommendedName>
</protein>